<dbReference type="AlphaFoldDB" id="X0SFF2"/>
<dbReference type="Gene3D" id="3.40.50.2300">
    <property type="match status" value="1"/>
</dbReference>
<dbReference type="GO" id="GO:0000160">
    <property type="term" value="P:phosphorelay signal transduction system"/>
    <property type="evidence" value="ECO:0007669"/>
    <property type="project" value="InterPro"/>
</dbReference>
<dbReference type="Pfam" id="PF00072">
    <property type="entry name" value="Response_reg"/>
    <property type="match status" value="1"/>
</dbReference>
<dbReference type="SUPFAM" id="SSF55874">
    <property type="entry name" value="ATPase domain of HSP90 chaperone/DNA topoisomerase II/histidine kinase"/>
    <property type="match status" value="1"/>
</dbReference>
<accession>X0SFF2</accession>
<proteinExistence type="predicted"/>
<reference evidence="3" key="1">
    <citation type="journal article" date="2014" name="Front. Microbiol.">
        <title>High frequency of phylogenetically diverse reductive dehalogenase-homologous genes in deep subseafloor sedimentary metagenomes.</title>
        <authorList>
            <person name="Kawai M."/>
            <person name="Futagami T."/>
            <person name="Toyoda A."/>
            <person name="Takaki Y."/>
            <person name="Nishi S."/>
            <person name="Hori S."/>
            <person name="Arai W."/>
            <person name="Tsubouchi T."/>
            <person name="Morono Y."/>
            <person name="Uchiyama I."/>
            <person name="Ito T."/>
            <person name="Fujiyama A."/>
            <person name="Inagaki F."/>
            <person name="Takami H."/>
        </authorList>
    </citation>
    <scope>NUCLEOTIDE SEQUENCE</scope>
    <source>
        <strain evidence="3">Expedition CK06-06</strain>
    </source>
</reference>
<dbReference type="EMBL" id="BARS01000595">
    <property type="protein sequence ID" value="GAF79734.1"/>
    <property type="molecule type" value="Genomic_DNA"/>
</dbReference>
<sequence length="174" mass="18824">GMAAVYGIVTNHGGWISVDSEPGKGTVVRIYLPAVKVEVKEKERPKIKPAKGTGTILVIEDEDIVIDVICAMVERLGYRVLLARTGKEAVSIAKSFDADIDLAILDILLPDLPAKEVYTGIMEARPNLKVIVCSGYAIDGPPEEILDAGAQDFIQKPFSYATLSEKLKEVLEGK</sequence>
<dbReference type="SMART" id="SM00448">
    <property type="entry name" value="REC"/>
    <property type="match status" value="1"/>
</dbReference>
<dbReference type="SUPFAM" id="SSF52172">
    <property type="entry name" value="CheY-like"/>
    <property type="match status" value="1"/>
</dbReference>
<evidence type="ECO:0000259" key="2">
    <source>
        <dbReference type="PROSITE" id="PS50110"/>
    </source>
</evidence>
<dbReference type="PANTHER" id="PTHR44591:SF3">
    <property type="entry name" value="RESPONSE REGULATORY DOMAIN-CONTAINING PROTEIN"/>
    <property type="match status" value="1"/>
</dbReference>
<dbReference type="PANTHER" id="PTHR44591">
    <property type="entry name" value="STRESS RESPONSE REGULATOR PROTEIN 1"/>
    <property type="match status" value="1"/>
</dbReference>
<comment type="caution">
    <text evidence="3">The sequence shown here is derived from an EMBL/GenBank/DDBJ whole genome shotgun (WGS) entry which is preliminary data.</text>
</comment>
<dbReference type="InterPro" id="IPR050595">
    <property type="entry name" value="Bact_response_regulator"/>
</dbReference>
<protein>
    <recommendedName>
        <fullName evidence="2">Response regulatory domain-containing protein</fullName>
    </recommendedName>
</protein>
<name>X0SFF2_9ZZZZ</name>
<keyword evidence="1" id="KW-0597">Phosphoprotein</keyword>
<gene>
    <name evidence="3" type="ORF">S01H1_01388</name>
</gene>
<evidence type="ECO:0000256" key="1">
    <source>
        <dbReference type="ARBA" id="ARBA00022553"/>
    </source>
</evidence>
<feature type="domain" description="Response regulatory" evidence="2">
    <location>
        <begin position="55"/>
        <end position="171"/>
    </location>
</feature>
<evidence type="ECO:0000313" key="3">
    <source>
        <dbReference type="EMBL" id="GAF79734.1"/>
    </source>
</evidence>
<dbReference type="InterPro" id="IPR001789">
    <property type="entry name" value="Sig_transdc_resp-reg_receiver"/>
</dbReference>
<organism evidence="3">
    <name type="scientific">marine sediment metagenome</name>
    <dbReference type="NCBI Taxonomy" id="412755"/>
    <lineage>
        <taxon>unclassified sequences</taxon>
        <taxon>metagenomes</taxon>
        <taxon>ecological metagenomes</taxon>
    </lineage>
</organism>
<dbReference type="Gene3D" id="3.30.565.10">
    <property type="entry name" value="Histidine kinase-like ATPase, C-terminal domain"/>
    <property type="match status" value="1"/>
</dbReference>
<dbReference type="InterPro" id="IPR011006">
    <property type="entry name" value="CheY-like_superfamily"/>
</dbReference>
<dbReference type="InterPro" id="IPR036890">
    <property type="entry name" value="HATPase_C_sf"/>
</dbReference>
<feature type="non-terminal residue" evidence="3">
    <location>
        <position position="1"/>
    </location>
</feature>
<dbReference type="PROSITE" id="PS50110">
    <property type="entry name" value="RESPONSE_REGULATORY"/>
    <property type="match status" value="1"/>
</dbReference>